<dbReference type="PROSITE" id="PS51352">
    <property type="entry name" value="THIOREDOXIN_2"/>
    <property type="match status" value="1"/>
</dbReference>
<dbReference type="InterPro" id="IPR002150">
    <property type="entry name" value="Ribosomal_bL31"/>
</dbReference>
<dbReference type="PANTHER" id="PTHR43601:SF3">
    <property type="entry name" value="THIOREDOXIN, MITOCHONDRIAL"/>
    <property type="match status" value="1"/>
</dbReference>
<feature type="non-terminal residue" evidence="8">
    <location>
        <position position="1"/>
    </location>
</feature>
<evidence type="ECO:0000256" key="4">
    <source>
        <dbReference type="ARBA" id="ARBA00035270"/>
    </source>
</evidence>
<dbReference type="InterPro" id="IPR036249">
    <property type="entry name" value="Thioredoxin-like_sf"/>
</dbReference>
<evidence type="ECO:0000256" key="6">
    <source>
        <dbReference type="SAM" id="Coils"/>
    </source>
</evidence>
<evidence type="ECO:0000259" key="7">
    <source>
        <dbReference type="PROSITE" id="PS51352"/>
    </source>
</evidence>
<evidence type="ECO:0000256" key="3">
    <source>
        <dbReference type="ARBA" id="ARBA00023274"/>
    </source>
</evidence>
<dbReference type="InterPro" id="IPR042105">
    <property type="entry name" value="Ribosomal_bL31_sf"/>
</dbReference>
<dbReference type="EMBL" id="CAJVPL010000829">
    <property type="protein sequence ID" value="CAG8532475.1"/>
    <property type="molecule type" value="Genomic_DNA"/>
</dbReference>
<reference evidence="8" key="1">
    <citation type="submission" date="2021-06" db="EMBL/GenBank/DDBJ databases">
        <authorList>
            <person name="Kallberg Y."/>
            <person name="Tangrot J."/>
            <person name="Rosling A."/>
        </authorList>
    </citation>
    <scope>NUCLEOTIDE SEQUENCE</scope>
    <source>
        <strain evidence="8">MT106</strain>
    </source>
</reference>
<dbReference type="Gene3D" id="3.40.30.10">
    <property type="entry name" value="Glutaredoxin"/>
    <property type="match status" value="1"/>
</dbReference>
<gene>
    <name evidence="8" type="ORF">AGERDE_LOCUS5779</name>
</gene>
<dbReference type="Pfam" id="PF01197">
    <property type="entry name" value="Ribosomal_L31"/>
    <property type="match status" value="1"/>
</dbReference>
<keyword evidence="6" id="KW-0175">Coiled coil</keyword>
<dbReference type="Proteomes" id="UP000789831">
    <property type="component" value="Unassembled WGS sequence"/>
</dbReference>
<feature type="coiled-coil region" evidence="6">
    <location>
        <begin position="31"/>
        <end position="58"/>
    </location>
</feature>
<dbReference type="InterPro" id="IPR017937">
    <property type="entry name" value="Thioredoxin_CS"/>
</dbReference>
<keyword evidence="3" id="KW-0687">Ribonucleoprotein</keyword>
<accession>A0A9N9AKU7</accession>
<dbReference type="SUPFAM" id="SSF143800">
    <property type="entry name" value="L28p-like"/>
    <property type="match status" value="1"/>
</dbReference>
<dbReference type="Pfam" id="PF00085">
    <property type="entry name" value="Thioredoxin"/>
    <property type="match status" value="1"/>
</dbReference>
<dbReference type="GO" id="GO:0045454">
    <property type="term" value="P:cell redox homeostasis"/>
    <property type="evidence" value="ECO:0007669"/>
    <property type="project" value="TreeGrafter"/>
</dbReference>
<comment type="caution">
    <text evidence="8">The sequence shown here is derived from an EMBL/GenBank/DDBJ whole genome shotgun (WGS) entry which is preliminary data.</text>
</comment>
<evidence type="ECO:0000313" key="8">
    <source>
        <dbReference type="EMBL" id="CAG8532475.1"/>
    </source>
</evidence>
<dbReference type="AntiFam" id="ANF00010">
    <property type="entry name" value="tRNA translation"/>
</dbReference>
<dbReference type="OrthoDB" id="2448015at2759"/>
<proteinExistence type="inferred from homology"/>
<dbReference type="GO" id="GO:0006412">
    <property type="term" value="P:translation"/>
    <property type="evidence" value="ECO:0007669"/>
    <property type="project" value="InterPro"/>
</dbReference>
<name>A0A9N9AKU7_9GLOM</name>
<evidence type="ECO:0000256" key="2">
    <source>
        <dbReference type="ARBA" id="ARBA00022980"/>
    </source>
</evidence>
<organism evidence="8 9">
    <name type="scientific">Ambispora gerdemannii</name>
    <dbReference type="NCBI Taxonomy" id="144530"/>
    <lineage>
        <taxon>Eukaryota</taxon>
        <taxon>Fungi</taxon>
        <taxon>Fungi incertae sedis</taxon>
        <taxon>Mucoromycota</taxon>
        <taxon>Glomeromycotina</taxon>
        <taxon>Glomeromycetes</taxon>
        <taxon>Archaeosporales</taxon>
        <taxon>Ambisporaceae</taxon>
        <taxon>Ambispora</taxon>
    </lineage>
</organism>
<dbReference type="SUPFAM" id="SSF52833">
    <property type="entry name" value="Thioredoxin-like"/>
    <property type="match status" value="1"/>
</dbReference>
<dbReference type="Gene3D" id="4.10.830.30">
    <property type="entry name" value="Ribosomal protein L31"/>
    <property type="match status" value="1"/>
</dbReference>
<evidence type="ECO:0000313" key="9">
    <source>
        <dbReference type="Proteomes" id="UP000789831"/>
    </source>
</evidence>
<dbReference type="GO" id="GO:1990904">
    <property type="term" value="C:ribonucleoprotein complex"/>
    <property type="evidence" value="ECO:0007669"/>
    <property type="project" value="UniProtKB-KW"/>
</dbReference>
<dbReference type="AlphaFoldDB" id="A0A9N9AKU7"/>
<sequence>LVAGESFDSFLQNNQDKTVLVKFFTDWCGPCKTLQESIRKLLAELERMKEKENDLVVLEIDAEKFPELARRPEFNVCSVPVLFLFREGKMLKKSGGSLSVPQLREFLVGGVVQLVERRPSDPTVVGSSPAASAKLCPNADGNQVKIKGETEAELEVRVVDKNGDKIKRYLDIKLGEHKVLITMKFQDERSITVKKRDEFEKAKKQAHKNLLKQKFGSDIDKKQDMAETEDMKYTILDDGKGDYKVNENKKRSQQYQTVSTSSQNISNSSCSNCSPFYTGALASEISVGAVEKFRQRAQKVKVFRKGKNFSVLVTSELMETRN</sequence>
<dbReference type="CDD" id="cd02947">
    <property type="entry name" value="TRX_family"/>
    <property type="match status" value="1"/>
</dbReference>
<dbReference type="PANTHER" id="PTHR43601">
    <property type="entry name" value="THIOREDOXIN, MITOCHONDRIAL"/>
    <property type="match status" value="1"/>
</dbReference>
<protein>
    <recommendedName>
        <fullName evidence="4">Large ribosomal subunit protein bL31c</fullName>
    </recommendedName>
    <alternativeName>
        <fullName evidence="5">50S ribosomal protein L31, chloroplastic</fullName>
    </alternativeName>
</protein>
<evidence type="ECO:0000256" key="5">
    <source>
        <dbReference type="ARBA" id="ARBA00035529"/>
    </source>
</evidence>
<dbReference type="InterPro" id="IPR013766">
    <property type="entry name" value="Thioredoxin_domain"/>
</dbReference>
<keyword evidence="9" id="KW-1185">Reference proteome</keyword>
<dbReference type="InterPro" id="IPR034704">
    <property type="entry name" value="Ribosomal_bL28/bL31-like_sf"/>
</dbReference>
<dbReference type="GO" id="GO:0005840">
    <property type="term" value="C:ribosome"/>
    <property type="evidence" value="ECO:0007669"/>
    <property type="project" value="UniProtKB-KW"/>
</dbReference>
<evidence type="ECO:0000256" key="1">
    <source>
        <dbReference type="ARBA" id="ARBA00008987"/>
    </source>
</evidence>
<dbReference type="GO" id="GO:0003735">
    <property type="term" value="F:structural constituent of ribosome"/>
    <property type="evidence" value="ECO:0007669"/>
    <property type="project" value="InterPro"/>
</dbReference>
<feature type="domain" description="Thioredoxin" evidence="7">
    <location>
        <begin position="1"/>
        <end position="112"/>
    </location>
</feature>
<dbReference type="PROSITE" id="PS00194">
    <property type="entry name" value="THIOREDOXIN_1"/>
    <property type="match status" value="1"/>
</dbReference>
<comment type="similarity">
    <text evidence="1">Belongs to the thioredoxin family.</text>
</comment>
<keyword evidence="2" id="KW-0689">Ribosomal protein</keyword>